<organism evidence="9 10">
    <name type="scientific">Trichogramma kaykai</name>
    <dbReference type="NCBI Taxonomy" id="54128"/>
    <lineage>
        <taxon>Eukaryota</taxon>
        <taxon>Metazoa</taxon>
        <taxon>Ecdysozoa</taxon>
        <taxon>Arthropoda</taxon>
        <taxon>Hexapoda</taxon>
        <taxon>Insecta</taxon>
        <taxon>Pterygota</taxon>
        <taxon>Neoptera</taxon>
        <taxon>Endopterygota</taxon>
        <taxon>Hymenoptera</taxon>
        <taxon>Apocrita</taxon>
        <taxon>Proctotrupomorpha</taxon>
        <taxon>Chalcidoidea</taxon>
        <taxon>Trichogrammatidae</taxon>
        <taxon>Trichogramma</taxon>
    </lineage>
</organism>
<keyword evidence="4" id="KW-0862">Zinc</keyword>
<dbReference type="EMBL" id="JBJJXI010000072">
    <property type="protein sequence ID" value="KAL3396324.1"/>
    <property type="molecule type" value="Genomic_DNA"/>
</dbReference>
<dbReference type="GO" id="GO:0008270">
    <property type="term" value="F:zinc ion binding"/>
    <property type="evidence" value="ECO:0007669"/>
    <property type="project" value="UniProtKB-KW"/>
</dbReference>
<comment type="similarity">
    <text evidence="6">Belongs to the snail C2H2-type zinc-finger protein family.</text>
</comment>
<keyword evidence="1" id="KW-0479">Metal-binding</keyword>
<dbReference type="Pfam" id="PF00096">
    <property type="entry name" value="zf-C2H2"/>
    <property type="match status" value="2"/>
</dbReference>
<keyword evidence="2" id="KW-0677">Repeat</keyword>
<feature type="domain" description="C2H2-type" evidence="8">
    <location>
        <begin position="56"/>
        <end position="83"/>
    </location>
</feature>
<dbReference type="SUPFAM" id="SSF57667">
    <property type="entry name" value="beta-beta-alpha zinc fingers"/>
    <property type="match status" value="1"/>
</dbReference>
<evidence type="ECO:0000256" key="6">
    <source>
        <dbReference type="ARBA" id="ARBA00037948"/>
    </source>
</evidence>
<evidence type="ECO:0000313" key="9">
    <source>
        <dbReference type="EMBL" id="KAL3396324.1"/>
    </source>
</evidence>
<dbReference type="InterPro" id="IPR036236">
    <property type="entry name" value="Znf_C2H2_sf"/>
</dbReference>
<dbReference type="Gene3D" id="3.30.160.60">
    <property type="entry name" value="Classic Zinc Finger"/>
    <property type="match status" value="1"/>
</dbReference>
<name>A0ABD2WTC3_9HYME</name>
<evidence type="ECO:0000256" key="3">
    <source>
        <dbReference type="ARBA" id="ARBA00022771"/>
    </source>
</evidence>
<evidence type="ECO:0000259" key="8">
    <source>
        <dbReference type="PROSITE" id="PS50157"/>
    </source>
</evidence>
<reference evidence="9 10" key="1">
    <citation type="journal article" date="2024" name="bioRxiv">
        <title>A reference genome for Trichogramma kaykai: A tiny desert-dwelling parasitoid wasp with competing sex-ratio distorters.</title>
        <authorList>
            <person name="Culotta J."/>
            <person name="Lindsey A.R."/>
        </authorList>
    </citation>
    <scope>NUCLEOTIDE SEQUENCE [LARGE SCALE GENOMIC DNA]</scope>
    <source>
        <strain evidence="9 10">KSX58</strain>
    </source>
</reference>
<protein>
    <recommendedName>
        <fullName evidence="8">C2H2-type domain-containing protein</fullName>
    </recommendedName>
</protein>
<feature type="domain" description="C2H2-type" evidence="8">
    <location>
        <begin position="85"/>
        <end position="113"/>
    </location>
</feature>
<dbReference type="InterPro" id="IPR050527">
    <property type="entry name" value="Snail/Krueppel_Znf"/>
</dbReference>
<dbReference type="PROSITE" id="PS50157">
    <property type="entry name" value="ZINC_FINGER_C2H2_2"/>
    <property type="match status" value="2"/>
</dbReference>
<evidence type="ECO:0000256" key="1">
    <source>
        <dbReference type="ARBA" id="ARBA00022723"/>
    </source>
</evidence>
<gene>
    <name evidence="9" type="ORF">TKK_009739</name>
</gene>
<proteinExistence type="inferred from homology"/>
<keyword evidence="5" id="KW-0539">Nucleus</keyword>
<evidence type="ECO:0000256" key="2">
    <source>
        <dbReference type="ARBA" id="ARBA00022737"/>
    </source>
</evidence>
<evidence type="ECO:0000256" key="7">
    <source>
        <dbReference type="PROSITE-ProRule" id="PRU00042"/>
    </source>
</evidence>
<comment type="caution">
    <text evidence="9">The sequence shown here is derived from an EMBL/GenBank/DDBJ whole genome shotgun (WGS) entry which is preliminary data.</text>
</comment>
<dbReference type="PANTHER" id="PTHR24388">
    <property type="entry name" value="ZINC FINGER PROTEIN"/>
    <property type="match status" value="1"/>
</dbReference>
<dbReference type="AlphaFoldDB" id="A0ABD2WTC3"/>
<keyword evidence="10" id="KW-1185">Reference proteome</keyword>
<sequence length="119" mass="13864">MQNDCSLDLGQSLYTPMTNERLFFLVSVQLPFVINPLMKNLMWMTKQNPISPELAYQCETCGKSYQHRATLLRHTRHECGQAPKFKCPYCTHRTKQRGNLYQHIRTNHPGEKVYSAESS</sequence>
<dbReference type="InterPro" id="IPR013087">
    <property type="entry name" value="Znf_C2H2_type"/>
</dbReference>
<dbReference type="Proteomes" id="UP001627154">
    <property type="component" value="Unassembled WGS sequence"/>
</dbReference>
<evidence type="ECO:0000256" key="4">
    <source>
        <dbReference type="ARBA" id="ARBA00022833"/>
    </source>
</evidence>
<evidence type="ECO:0000256" key="5">
    <source>
        <dbReference type="ARBA" id="ARBA00023242"/>
    </source>
</evidence>
<dbReference type="SMART" id="SM00355">
    <property type="entry name" value="ZnF_C2H2"/>
    <property type="match status" value="2"/>
</dbReference>
<accession>A0ABD2WTC3</accession>
<keyword evidence="3 7" id="KW-0863">Zinc-finger</keyword>
<dbReference type="PANTHER" id="PTHR24388:SF53">
    <property type="entry name" value="CHORION TRANSCRIPTION FACTOR CF2-RELATED"/>
    <property type="match status" value="1"/>
</dbReference>
<evidence type="ECO:0000313" key="10">
    <source>
        <dbReference type="Proteomes" id="UP001627154"/>
    </source>
</evidence>